<dbReference type="CDD" id="cd06267">
    <property type="entry name" value="PBP1_LacI_sugar_binding-like"/>
    <property type="match status" value="1"/>
</dbReference>
<dbReference type="InterPro" id="IPR000843">
    <property type="entry name" value="HTH_LacI"/>
</dbReference>
<organism evidence="5 6">
    <name type="scientific">Flavihumibacter fluminis</name>
    <dbReference type="NCBI Taxonomy" id="2909236"/>
    <lineage>
        <taxon>Bacteria</taxon>
        <taxon>Pseudomonadati</taxon>
        <taxon>Bacteroidota</taxon>
        <taxon>Chitinophagia</taxon>
        <taxon>Chitinophagales</taxon>
        <taxon>Chitinophagaceae</taxon>
        <taxon>Flavihumibacter</taxon>
    </lineage>
</organism>
<gene>
    <name evidence="5" type="ORF">L0U88_16160</name>
</gene>
<evidence type="ECO:0000256" key="3">
    <source>
        <dbReference type="ARBA" id="ARBA00023163"/>
    </source>
</evidence>
<dbReference type="CDD" id="cd01392">
    <property type="entry name" value="HTH_LacI"/>
    <property type="match status" value="1"/>
</dbReference>
<dbReference type="SMART" id="SM00354">
    <property type="entry name" value="HTH_LACI"/>
    <property type="match status" value="1"/>
</dbReference>
<dbReference type="Pfam" id="PF13377">
    <property type="entry name" value="Peripla_BP_3"/>
    <property type="match status" value="1"/>
</dbReference>
<keyword evidence="2" id="KW-0238">DNA-binding</keyword>
<dbReference type="SUPFAM" id="SSF47413">
    <property type="entry name" value="lambda repressor-like DNA-binding domains"/>
    <property type="match status" value="1"/>
</dbReference>
<dbReference type="Gene3D" id="3.40.50.2300">
    <property type="match status" value="2"/>
</dbReference>
<reference evidence="5 6" key="1">
    <citation type="submission" date="2022-01" db="EMBL/GenBank/DDBJ databases">
        <title>Flavihumibacter sp. nov., isolated from sediment of a river.</title>
        <authorList>
            <person name="Liu H."/>
        </authorList>
    </citation>
    <scope>NUCLEOTIDE SEQUENCE [LARGE SCALE GENOMIC DNA]</scope>
    <source>
        <strain evidence="5 6">RY-1</strain>
    </source>
</reference>
<dbReference type="EMBL" id="JAKEVY010000004">
    <property type="protein sequence ID" value="MCF1716176.1"/>
    <property type="molecule type" value="Genomic_DNA"/>
</dbReference>
<evidence type="ECO:0000256" key="2">
    <source>
        <dbReference type="ARBA" id="ARBA00023125"/>
    </source>
</evidence>
<keyword evidence="3" id="KW-0804">Transcription</keyword>
<dbReference type="Proteomes" id="UP001200145">
    <property type="component" value="Unassembled WGS sequence"/>
</dbReference>
<protein>
    <submittedName>
        <fullName evidence="5">LacI family transcriptional regulator</fullName>
    </submittedName>
</protein>
<dbReference type="Gene3D" id="1.10.260.40">
    <property type="entry name" value="lambda repressor-like DNA-binding domains"/>
    <property type="match status" value="1"/>
</dbReference>
<keyword evidence="1" id="KW-0805">Transcription regulation</keyword>
<keyword evidence="6" id="KW-1185">Reference proteome</keyword>
<dbReference type="PANTHER" id="PTHR30146">
    <property type="entry name" value="LACI-RELATED TRANSCRIPTIONAL REPRESSOR"/>
    <property type="match status" value="1"/>
</dbReference>
<proteinExistence type="predicted"/>
<dbReference type="SUPFAM" id="SSF53822">
    <property type="entry name" value="Periplasmic binding protein-like I"/>
    <property type="match status" value="1"/>
</dbReference>
<dbReference type="PROSITE" id="PS50932">
    <property type="entry name" value="HTH_LACI_2"/>
    <property type="match status" value="1"/>
</dbReference>
<feature type="domain" description="HTH lacI-type" evidence="4">
    <location>
        <begin position="4"/>
        <end position="58"/>
    </location>
</feature>
<dbReference type="RefSeq" id="WP_234867144.1">
    <property type="nucleotide sequence ID" value="NZ_JAKEVY010000004.1"/>
</dbReference>
<dbReference type="InterPro" id="IPR028082">
    <property type="entry name" value="Peripla_BP_I"/>
</dbReference>
<evidence type="ECO:0000256" key="1">
    <source>
        <dbReference type="ARBA" id="ARBA00023015"/>
    </source>
</evidence>
<dbReference type="InterPro" id="IPR010982">
    <property type="entry name" value="Lambda_DNA-bd_dom_sf"/>
</dbReference>
<dbReference type="PANTHER" id="PTHR30146:SF109">
    <property type="entry name" value="HTH-TYPE TRANSCRIPTIONAL REGULATOR GALS"/>
    <property type="match status" value="1"/>
</dbReference>
<dbReference type="Pfam" id="PF00356">
    <property type="entry name" value="LacI"/>
    <property type="match status" value="1"/>
</dbReference>
<accession>A0ABS9BKL6</accession>
<name>A0ABS9BKL6_9BACT</name>
<dbReference type="InterPro" id="IPR046335">
    <property type="entry name" value="LacI/GalR-like_sensor"/>
</dbReference>
<evidence type="ECO:0000313" key="5">
    <source>
        <dbReference type="EMBL" id="MCF1716176.1"/>
    </source>
</evidence>
<evidence type="ECO:0000313" key="6">
    <source>
        <dbReference type="Proteomes" id="UP001200145"/>
    </source>
</evidence>
<evidence type="ECO:0000259" key="4">
    <source>
        <dbReference type="PROSITE" id="PS50932"/>
    </source>
</evidence>
<comment type="caution">
    <text evidence="5">The sequence shown here is derived from an EMBL/GenBank/DDBJ whole genome shotgun (WGS) entry which is preliminary data.</text>
</comment>
<sequence>MARITIKDIARKLNINPSTVSRALRDHPDVSASLRQEIKQLAEKMGYKPNLMAINLRRGSSHTIGLIIPEIASFFFPSLIKAVEEATHAKGYNLLVLHSNDSLDREIENAEICANMGVDGVLVSLSRQSHDIEHFQELMAAGVPIVFFDKVVQNSLAHQVVMPGKEAASLAVERLIASLPAGSRIMGVFADTRLSITEDRLEGFNETLRQHNWQDDCVQRVITDDPKEAGDQFQKAWESLARPAGLFVMSDELLSGILPVLYKQKVRIPEELHLAAISDGELPRYLPFEFPYVRTSGYEMGQAATALLFQLIRQLPIVPETHYMEVQVVNAS</sequence>